<evidence type="ECO:0000256" key="7">
    <source>
        <dbReference type="ARBA" id="ARBA00024033"/>
    </source>
</evidence>
<dbReference type="InterPro" id="IPR018584">
    <property type="entry name" value="GT87"/>
</dbReference>
<evidence type="ECO:0000256" key="8">
    <source>
        <dbReference type="SAM" id="Phobius"/>
    </source>
</evidence>
<keyword evidence="6 8" id="KW-0472">Membrane</keyword>
<dbReference type="RefSeq" id="WP_065153660.1">
    <property type="nucleotide sequence ID" value="NZ_CP092430.2"/>
</dbReference>
<feature type="transmembrane region" description="Helical" evidence="8">
    <location>
        <begin position="114"/>
        <end position="141"/>
    </location>
</feature>
<reference evidence="9 10" key="1">
    <citation type="submission" date="2018-02" db="EMBL/GenBank/DDBJ databases">
        <title>Draft genome sequence of Mycobacterium virginiense isolated from mud of a swine farm in Japan.</title>
        <authorList>
            <person name="Ohya K."/>
        </authorList>
    </citation>
    <scope>NUCLEOTIDE SEQUENCE [LARGE SCALE GENOMIC DNA]</scope>
    <source>
        <strain evidence="9 10">GF75</strain>
    </source>
</reference>
<name>A0A9X7IR36_9MYCO</name>
<evidence type="ECO:0000256" key="3">
    <source>
        <dbReference type="ARBA" id="ARBA00022679"/>
    </source>
</evidence>
<evidence type="ECO:0000313" key="9">
    <source>
        <dbReference type="EMBL" id="PQM53865.1"/>
    </source>
</evidence>
<gene>
    <name evidence="9" type="ORF">C5U48_02370</name>
</gene>
<comment type="caution">
    <text evidence="9">The sequence shown here is derived from an EMBL/GenBank/DDBJ whole genome shotgun (WGS) entry which is preliminary data.</text>
</comment>
<sequence>MEPLRTRTATVIWRPFARVVPVDTTLNTWATPPARSLTTRLTAWAPLLLAVSVAARLAWTYLTPHGANFVDLHVYISGAAALAQPGALYDYVYADQTPDFPLPFTYPPFAAVVFYPLHFLPFGLVALLWQIGTMAALYGVVRLCQRLLGEAASLNRSADAAVPASPLLRRASLNRRVAMLWTAAGIWTEPLRSTFDYGQINVILVLAVLYAVYSRRWWVSGLLVGLAAGVKLTPAIAGVYLAGARRWAAAVFSAVVFAGTIAVSVWATGDQARRYFTELLGDAHRVGPIGTSFNQSWRGGISRILGHDAGYSPPVLIAIVVTAVLAVLAWRALNSTPAGPDVLGSLLVVELFGLLASPISWTHHWVWLLPLMIWLFYGPYSDRPGARILGWVWLALTLVGVPWLLSFFQPTIWQDGRPWYLAWAGLVYIVGALVTLGWMATRRVTPREAG</sequence>
<feature type="transmembrane region" description="Helical" evidence="8">
    <location>
        <begin position="195"/>
        <end position="213"/>
    </location>
</feature>
<evidence type="ECO:0000256" key="5">
    <source>
        <dbReference type="ARBA" id="ARBA00022989"/>
    </source>
</evidence>
<dbReference type="NCBIfam" id="NF009915">
    <property type="entry name" value="PRK13375.1"/>
    <property type="match status" value="1"/>
</dbReference>
<protein>
    <submittedName>
        <fullName evidence="9">DUF2029 domain-containing protein</fullName>
    </submittedName>
</protein>
<feature type="transmembrane region" description="Helical" evidence="8">
    <location>
        <begin position="420"/>
        <end position="440"/>
    </location>
</feature>
<proteinExistence type="inferred from homology"/>
<dbReference type="Pfam" id="PF09594">
    <property type="entry name" value="GT87"/>
    <property type="match status" value="1"/>
</dbReference>
<feature type="transmembrane region" description="Helical" evidence="8">
    <location>
        <begin position="388"/>
        <end position="408"/>
    </location>
</feature>
<accession>A0A9X7IR36</accession>
<comment type="subcellular location">
    <subcellularLocation>
        <location evidence="1">Cell membrane</location>
        <topology evidence="1">Multi-pass membrane protein</topology>
    </subcellularLocation>
</comment>
<keyword evidence="2" id="KW-1003">Cell membrane</keyword>
<keyword evidence="5 8" id="KW-1133">Transmembrane helix</keyword>
<comment type="similarity">
    <text evidence="7">Belongs to the glycosyltransferase 87 family.</text>
</comment>
<keyword evidence="10" id="KW-1185">Reference proteome</keyword>
<evidence type="ECO:0000313" key="10">
    <source>
        <dbReference type="Proteomes" id="UP000237911"/>
    </source>
</evidence>
<organism evidence="9 10">
    <name type="scientific">Mycolicibacter virginiensis</name>
    <dbReference type="NCBI Taxonomy" id="1795032"/>
    <lineage>
        <taxon>Bacteria</taxon>
        <taxon>Bacillati</taxon>
        <taxon>Actinomycetota</taxon>
        <taxon>Actinomycetes</taxon>
        <taxon>Mycobacteriales</taxon>
        <taxon>Mycobacteriaceae</taxon>
        <taxon>Mycolicibacter</taxon>
    </lineage>
</organism>
<keyword evidence="4 8" id="KW-0812">Transmembrane</keyword>
<feature type="transmembrane region" description="Helical" evidence="8">
    <location>
        <begin position="247"/>
        <end position="267"/>
    </location>
</feature>
<dbReference type="AlphaFoldDB" id="A0A9X7IR36"/>
<feature type="transmembrane region" description="Helical" evidence="8">
    <location>
        <begin position="219"/>
        <end position="240"/>
    </location>
</feature>
<feature type="transmembrane region" description="Helical" evidence="8">
    <location>
        <begin position="342"/>
        <end position="359"/>
    </location>
</feature>
<dbReference type="GO" id="GO:0016758">
    <property type="term" value="F:hexosyltransferase activity"/>
    <property type="evidence" value="ECO:0007669"/>
    <property type="project" value="InterPro"/>
</dbReference>
<evidence type="ECO:0000256" key="1">
    <source>
        <dbReference type="ARBA" id="ARBA00004651"/>
    </source>
</evidence>
<evidence type="ECO:0000256" key="2">
    <source>
        <dbReference type="ARBA" id="ARBA00022475"/>
    </source>
</evidence>
<dbReference type="Proteomes" id="UP000237911">
    <property type="component" value="Unassembled WGS sequence"/>
</dbReference>
<dbReference type="EMBL" id="PUEV01000011">
    <property type="protein sequence ID" value="PQM53865.1"/>
    <property type="molecule type" value="Genomic_DNA"/>
</dbReference>
<keyword evidence="3" id="KW-0808">Transferase</keyword>
<feature type="transmembrane region" description="Helical" evidence="8">
    <location>
        <begin position="311"/>
        <end position="330"/>
    </location>
</feature>
<feature type="transmembrane region" description="Helical" evidence="8">
    <location>
        <begin position="43"/>
        <end position="62"/>
    </location>
</feature>
<evidence type="ECO:0000256" key="4">
    <source>
        <dbReference type="ARBA" id="ARBA00022692"/>
    </source>
</evidence>
<evidence type="ECO:0000256" key="6">
    <source>
        <dbReference type="ARBA" id="ARBA00023136"/>
    </source>
</evidence>
<dbReference type="GO" id="GO:0005886">
    <property type="term" value="C:plasma membrane"/>
    <property type="evidence" value="ECO:0007669"/>
    <property type="project" value="UniProtKB-SubCell"/>
</dbReference>